<accession>A0A9P6UID2</accession>
<dbReference type="InterPro" id="IPR050309">
    <property type="entry name" value="Type-B_Carboxylest/Lipase"/>
</dbReference>
<dbReference type="AlphaFoldDB" id="A0A9P6UID2"/>
<sequence length="593" mass="66006">MTIATHTQTTNDSFPVVTIPKLGSVRGVLNQDTDNKVARFLNVPFAVVEERWRPAIKVRPWDGIRDATKFGPMSPQRTENNAFLSLFLGVPEKFVFEEDMSERDCLNCNIFMPASAVGNSENELPVLVWIHGGGLRNDANSIPLYECSNLVLESIEQNKPMIVVSLNYRLNYLGFLSSKELLLDAQHHVAAKTLASANQQQHREWYDGSVGNWGVLDAIMGLEWIQAHIRAFSGNPDRVTIMGESGGSILVSYLHLIPQTRGLFKRSILQSGAASSMPEMYTDQEGQEMFDRLCRLCKIPEDLEPLEKVARLREVDVEMFVDDMNKAPFILFRPTVDGVVFKEDSRVTVGHAERYDPQLEWVMTGNTRDEGTMFVQQLGASTLQELDPFITRLCPPTSRPQFNALFGVPKTDTEVQQLSVRLTGDGGYRFPTLQTSEAIKAHPTARLTRYHFDRHTEKFESMMPGCGAHHGVDLFFVFGNKMSKTILSEEEIAFVKKVQSVWIEFVTAASPEASSLPKVTGSVLPSAGEAVKEGGEGEAIVFGSDLKVSKGAVERLSVEEVDFWRTSFAYAAEQAKLGRASDVGFNLAKSIKP</sequence>
<comment type="caution">
    <text evidence="2">The sequence shown here is derived from an EMBL/GenBank/DDBJ whole genome shotgun (WGS) entry which is preliminary data.</text>
</comment>
<protein>
    <recommendedName>
        <fullName evidence="1">Carboxylesterase type B domain-containing protein</fullName>
    </recommendedName>
</protein>
<reference evidence="2" key="1">
    <citation type="journal article" date="2020" name="Fungal Divers.">
        <title>Resolving the Mortierellaceae phylogeny through synthesis of multi-gene phylogenetics and phylogenomics.</title>
        <authorList>
            <person name="Vandepol N."/>
            <person name="Liber J."/>
            <person name="Desiro A."/>
            <person name="Na H."/>
            <person name="Kennedy M."/>
            <person name="Barry K."/>
            <person name="Grigoriev I.V."/>
            <person name="Miller A.N."/>
            <person name="O'Donnell K."/>
            <person name="Stajich J.E."/>
            <person name="Bonito G."/>
        </authorList>
    </citation>
    <scope>NUCLEOTIDE SEQUENCE</scope>
    <source>
        <strain evidence="2">NVP60</strain>
    </source>
</reference>
<evidence type="ECO:0000259" key="1">
    <source>
        <dbReference type="Pfam" id="PF00135"/>
    </source>
</evidence>
<evidence type="ECO:0000313" key="3">
    <source>
        <dbReference type="Proteomes" id="UP000823405"/>
    </source>
</evidence>
<dbReference type="OrthoDB" id="408631at2759"/>
<dbReference type="InterPro" id="IPR002018">
    <property type="entry name" value="CarbesteraseB"/>
</dbReference>
<dbReference type="Proteomes" id="UP000823405">
    <property type="component" value="Unassembled WGS sequence"/>
</dbReference>
<proteinExistence type="predicted"/>
<gene>
    <name evidence="2" type="ORF">BGZ97_002262</name>
</gene>
<keyword evidence="3" id="KW-1185">Reference proteome</keyword>
<name>A0A9P6UID2_9FUNG</name>
<dbReference type="PANTHER" id="PTHR11559">
    <property type="entry name" value="CARBOXYLESTERASE"/>
    <property type="match status" value="1"/>
</dbReference>
<feature type="domain" description="Carboxylesterase type B" evidence="1">
    <location>
        <begin position="210"/>
        <end position="513"/>
    </location>
</feature>
<dbReference type="InterPro" id="IPR029058">
    <property type="entry name" value="AB_hydrolase_fold"/>
</dbReference>
<organism evidence="2 3">
    <name type="scientific">Linnemannia gamsii</name>
    <dbReference type="NCBI Taxonomy" id="64522"/>
    <lineage>
        <taxon>Eukaryota</taxon>
        <taxon>Fungi</taxon>
        <taxon>Fungi incertae sedis</taxon>
        <taxon>Mucoromycota</taxon>
        <taxon>Mortierellomycotina</taxon>
        <taxon>Mortierellomycetes</taxon>
        <taxon>Mortierellales</taxon>
        <taxon>Mortierellaceae</taxon>
        <taxon>Linnemannia</taxon>
    </lineage>
</organism>
<evidence type="ECO:0000313" key="2">
    <source>
        <dbReference type="EMBL" id="KAG0302608.1"/>
    </source>
</evidence>
<dbReference type="Pfam" id="PF00135">
    <property type="entry name" value="COesterase"/>
    <property type="match status" value="2"/>
</dbReference>
<dbReference type="EMBL" id="JAAAIN010001493">
    <property type="protein sequence ID" value="KAG0302608.1"/>
    <property type="molecule type" value="Genomic_DNA"/>
</dbReference>
<feature type="domain" description="Carboxylesterase type B" evidence="1">
    <location>
        <begin position="15"/>
        <end position="179"/>
    </location>
</feature>
<dbReference type="SUPFAM" id="SSF53474">
    <property type="entry name" value="alpha/beta-Hydrolases"/>
    <property type="match status" value="1"/>
</dbReference>
<dbReference type="Gene3D" id="3.40.50.1820">
    <property type="entry name" value="alpha/beta hydrolase"/>
    <property type="match status" value="1"/>
</dbReference>